<evidence type="ECO:0000256" key="5">
    <source>
        <dbReference type="ARBA" id="ARBA00023136"/>
    </source>
</evidence>
<keyword evidence="2" id="KW-1003">Cell membrane</keyword>
<evidence type="ECO:0000313" key="7">
    <source>
        <dbReference type="EMBL" id="AWR95365.1"/>
    </source>
</evidence>
<feature type="transmembrane region" description="Helical" evidence="6">
    <location>
        <begin position="207"/>
        <end position="232"/>
    </location>
</feature>
<dbReference type="KEGG" id="abri:DFR85_12930"/>
<dbReference type="GO" id="GO:0005886">
    <property type="term" value="C:plasma membrane"/>
    <property type="evidence" value="ECO:0007669"/>
    <property type="project" value="UniProtKB-SubCell"/>
</dbReference>
<protein>
    <recommendedName>
        <fullName evidence="9">MFS transporter</fullName>
    </recommendedName>
</protein>
<evidence type="ECO:0000256" key="4">
    <source>
        <dbReference type="ARBA" id="ARBA00022989"/>
    </source>
</evidence>
<dbReference type="PANTHER" id="PTHR23513:SF6">
    <property type="entry name" value="MAJOR FACILITATOR SUPERFAMILY ASSOCIATED DOMAIN-CONTAINING PROTEIN"/>
    <property type="match status" value="1"/>
</dbReference>
<sequence length="382" mass="42990">MPIPEKLKRFLIGNSALSFSTPIIQMTLLWLIYKEIQNPLLFIPIASARPISQVLISPLAGYVSDKFDRRKANFILGIFARLSSLTVVIFLIFHSILFIIFFFILRVIFSMFSVMIGSVAFYQIVPREMQKQAIFINRIVYESSEIAGTISWYFLLSYLGVFTAILGLIISMIGGIIFYTFQMGGGHENVSLSSGFKLFKEKNVLRLTTFGTASIQGAIWMIVSYAPALIIIYHGTSLIYDISQVIFSLSFIIGSWIMKRFKSVLKIIAYTLPIYFSIFILMIIHNPWIVVYGLGAIGIADSIYEIYWLRGMQNGAGEELLGSAIGVDEFVTAISRLSFSLLAGYLYTTVMLLVPFSGLLTMSAVTLWYIKNINILKKISVD</sequence>
<dbReference type="OrthoDB" id="117970at2157"/>
<evidence type="ECO:0000256" key="1">
    <source>
        <dbReference type="ARBA" id="ARBA00004651"/>
    </source>
</evidence>
<dbReference type="RefSeq" id="WP_110271243.1">
    <property type="nucleotide sequence ID" value="NZ_CP029289.2"/>
</dbReference>
<evidence type="ECO:0000256" key="6">
    <source>
        <dbReference type="SAM" id="Phobius"/>
    </source>
</evidence>
<dbReference type="GO" id="GO:0022857">
    <property type="term" value="F:transmembrane transporter activity"/>
    <property type="evidence" value="ECO:0007669"/>
    <property type="project" value="InterPro"/>
</dbReference>
<keyword evidence="5 6" id="KW-0472">Membrane</keyword>
<gene>
    <name evidence="7" type="ORF">DFR85_12930</name>
</gene>
<dbReference type="AlphaFoldDB" id="A0A2U9IHB8"/>
<dbReference type="GeneID" id="36833076"/>
<dbReference type="InterPro" id="IPR011701">
    <property type="entry name" value="MFS"/>
</dbReference>
<keyword evidence="3 6" id="KW-0812">Transmembrane</keyword>
<keyword evidence="8" id="KW-1185">Reference proteome</keyword>
<evidence type="ECO:0000313" key="8">
    <source>
        <dbReference type="Proteomes" id="UP000248044"/>
    </source>
</evidence>
<feature type="transmembrane region" description="Helical" evidence="6">
    <location>
        <begin position="134"/>
        <end position="155"/>
    </location>
</feature>
<evidence type="ECO:0000256" key="3">
    <source>
        <dbReference type="ARBA" id="ARBA00022692"/>
    </source>
</evidence>
<reference evidence="7 8" key="1">
    <citation type="submission" date="2018-05" db="EMBL/GenBank/DDBJ databases">
        <title>Complete Genome Sequences of Extremely Thermoacidophilic, Metal-Mobilizing Type-Strain Members of the Archaeal Family Sulfolobaceae: Acidianus brierleyi DSM-1651T, Acidianus sulfidivorans DSM-18786T, Metallosphaera hakonensis DSM-7519T, and Metallosphaera prunae DSM-10039T.</title>
        <authorList>
            <person name="Counts J.A."/>
            <person name="Kelly R.M."/>
        </authorList>
    </citation>
    <scope>NUCLEOTIDE SEQUENCE [LARGE SCALE GENOMIC DNA]</scope>
    <source>
        <strain evidence="7 8">DSM 1651</strain>
    </source>
</reference>
<feature type="transmembrane region" description="Helical" evidence="6">
    <location>
        <begin position="99"/>
        <end position="122"/>
    </location>
</feature>
<feature type="transmembrane region" description="Helical" evidence="6">
    <location>
        <begin position="345"/>
        <end position="370"/>
    </location>
</feature>
<proteinExistence type="predicted"/>
<name>A0A2U9IHB8_9CREN</name>
<dbReference type="EMBL" id="CP029289">
    <property type="protein sequence ID" value="AWR95365.1"/>
    <property type="molecule type" value="Genomic_DNA"/>
</dbReference>
<dbReference type="SUPFAM" id="SSF103473">
    <property type="entry name" value="MFS general substrate transporter"/>
    <property type="match status" value="1"/>
</dbReference>
<evidence type="ECO:0000256" key="2">
    <source>
        <dbReference type="ARBA" id="ARBA00022475"/>
    </source>
</evidence>
<dbReference type="PANTHER" id="PTHR23513">
    <property type="entry name" value="INTEGRAL MEMBRANE EFFLUX PROTEIN-RELATED"/>
    <property type="match status" value="1"/>
</dbReference>
<keyword evidence="4 6" id="KW-1133">Transmembrane helix</keyword>
<evidence type="ECO:0008006" key="9">
    <source>
        <dbReference type="Google" id="ProtNLM"/>
    </source>
</evidence>
<dbReference type="Pfam" id="PF07690">
    <property type="entry name" value="MFS_1"/>
    <property type="match status" value="1"/>
</dbReference>
<organism evidence="7 8">
    <name type="scientific">Acidianus brierleyi</name>
    <dbReference type="NCBI Taxonomy" id="41673"/>
    <lineage>
        <taxon>Archaea</taxon>
        <taxon>Thermoproteota</taxon>
        <taxon>Thermoprotei</taxon>
        <taxon>Sulfolobales</taxon>
        <taxon>Sulfolobaceae</taxon>
        <taxon>Acidianus</taxon>
    </lineage>
</organism>
<dbReference type="Proteomes" id="UP000248044">
    <property type="component" value="Chromosome"/>
</dbReference>
<feature type="transmembrane region" description="Helical" evidence="6">
    <location>
        <begin position="161"/>
        <end position="181"/>
    </location>
</feature>
<feature type="transmembrane region" description="Helical" evidence="6">
    <location>
        <begin position="74"/>
        <end position="93"/>
    </location>
</feature>
<feature type="transmembrane region" description="Helical" evidence="6">
    <location>
        <begin position="12"/>
        <end position="33"/>
    </location>
</feature>
<accession>A0A2U9IHB8</accession>
<comment type="subcellular location">
    <subcellularLocation>
        <location evidence="1">Cell membrane</location>
        <topology evidence="1">Multi-pass membrane protein</topology>
    </subcellularLocation>
</comment>
<dbReference type="Gene3D" id="1.20.1250.20">
    <property type="entry name" value="MFS general substrate transporter like domains"/>
    <property type="match status" value="1"/>
</dbReference>
<dbReference type="InterPro" id="IPR036259">
    <property type="entry name" value="MFS_trans_sf"/>
</dbReference>
<feature type="transmembrane region" description="Helical" evidence="6">
    <location>
        <begin position="238"/>
        <end position="257"/>
    </location>
</feature>